<dbReference type="EMBL" id="CP147244">
    <property type="protein sequence ID" value="WYK01066.1"/>
    <property type="molecule type" value="Genomic_DNA"/>
</dbReference>
<dbReference type="RefSeq" id="WP_086314609.1">
    <property type="nucleotide sequence ID" value="NZ_CP147244.1"/>
</dbReference>
<reference evidence="3" key="1">
    <citation type="submission" date="2017-05" db="EMBL/GenBank/DDBJ databases">
        <title>The Genome Sequence of EEnterococcus faecalis 9F2_4866.</title>
        <authorList>
            <consortium name="The Broad Institute Genomics Platform"/>
            <consortium name="The Broad Institute Genomic Center for Infectious Diseases"/>
            <person name="Earl A."/>
            <person name="Manson A."/>
            <person name="Schwartman J."/>
            <person name="Gilmore M."/>
            <person name="Abouelleil A."/>
            <person name="Cao P."/>
            <person name="Chapman S."/>
            <person name="Cusick C."/>
            <person name="Shea T."/>
            <person name="Young S."/>
            <person name="Neafsey D."/>
            <person name="Nusbaum C."/>
            <person name="Birren B."/>
        </authorList>
    </citation>
    <scope>NUCLEOTIDE SEQUENCE [LARGE SCALE GENOMIC DNA]</scope>
    <source>
        <strain evidence="3">7F3_DIV0205</strain>
    </source>
</reference>
<dbReference type="InterPro" id="IPR027994">
    <property type="entry name" value="WxL_dom"/>
</dbReference>
<dbReference type="Pfam" id="PF13731">
    <property type="entry name" value="WxL"/>
    <property type="match status" value="1"/>
</dbReference>
<dbReference type="AlphaFoldDB" id="A0AAQ3WBM5"/>
<protein>
    <recommendedName>
        <fullName evidence="1">WxL domain-containing protein</fullName>
    </recommendedName>
</protein>
<evidence type="ECO:0000313" key="3">
    <source>
        <dbReference type="Proteomes" id="UP000194948"/>
    </source>
</evidence>
<keyword evidence="3" id="KW-1185">Reference proteome</keyword>
<proteinExistence type="predicted"/>
<evidence type="ECO:0000259" key="1">
    <source>
        <dbReference type="Pfam" id="PF13731"/>
    </source>
</evidence>
<gene>
    <name evidence="2" type="ORF">A5821_002192</name>
</gene>
<dbReference type="Proteomes" id="UP000194948">
    <property type="component" value="Chromosome"/>
</dbReference>
<evidence type="ECO:0000313" key="2">
    <source>
        <dbReference type="EMBL" id="WYK01066.1"/>
    </source>
</evidence>
<name>A0AAQ3WBM5_9ENTE</name>
<organism evidence="2 3">
    <name type="scientific">Candidatus Enterococcus palustris</name>
    <dbReference type="NCBI Taxonomy" id="1834189"/>
    <lineage>
        <taxon>Bacteria</taxon>
        <taxon>Bacillati</taxon>
        <taxon>Bacillota</taxon>
        <taxon>Bacilli</taxon>
        <taxon>Lactobacillales</taxon>
        <taxon>Enterococcaceae</taxon>
        <taxon>Enterococcus</taxon>
    </lineage>
</organism>
<accession>A0AAQ3WBM5</accession>
<feature type="domain" description="WxL" evidence="1">
    <location>
        <begin position="50"/>
        <end position="268"/>
    </location>
</feature>
<reference evidence="2 3" key="2">
    <citation type="submission" date="2024-03" db="EMBL/GenBank/DDBJ databases">
        <title>The Genome Sequence of Enterococcus sp. DIV0205d.</title>
        <authorList>
            <consortium name="The Broad Institute Genomics Platform"/>
            <consortium name="The Broad Institute Microbial Omics Core"/>
            <consortium name="The Broad Institute Genomic Center for Infectious Diseases"/>
            <person name="Earl A."/>
            <person name="Manson A."/>
            <person name="Gilmore M."/>
            <person name="Schwartman J."/>
            <person name="Shea T."/>
            <person name="Abouelleil A."/>
            <person name="Cao P."/>
            <person name="Chapman S."/>
            <person name="Cusick C."/>
            <person name="Young S."/>
            <person name="Neafsey D."/>
            <person name="Nusbaum C."/>
            <person name="Birren B."/>
        </authorList>
    </citation>
    <scope>NUCLEOTIDE SEQUENCE [LARGE SCALE GENOMIC DNA]</scope>
    <source>
        <strain evidence="2 3">7F3_DIV0205</strain>
    </source>
</reference>
<sequence length="268" mass="29594">MSKIHWISPLVFVIVATIVAGGANYAYAEKQTGDIGISFKGLVDPGFGVLDPENPKNELISEDEYGKTNGPLRIDFVPNINFSSNKIVKNDISYPVDSLLFKGIIAPKGNFIQISDYRDTQTGWSLQVRQETQFTKQDKEKHQLDGAVLSFDKSWVNTPNGIPKYPSVSKEVIRLNNLGETYTLAKAEKGTGGGTWSIIFGTSEDNPNDEKSTLVPRLDENGKPVIDNSKDNQAVYLNNAVRLTIPGRTKKEPGTYTTVLTWIISELP</sequence>